<dbReference type="Proteomes" id="UP000276133">
    <property type="component" value="Unassembled WGS sequence"/>
</dbReference>
<reference evidence="1 2" key="1">
    <citation type="journal article" date="2018" name="Sci. Rep.">
        <title>Genomic signatures of local adaptation to the degree of environmental predictability in rotifers.</title>
        <authorList>
            <person name="Franch-Gras L."/>
            <person name="Hahn C."/>
            <person name="Garcia-Roger E.M."/>
            <person name="Carmona M.J."/>
            <person name="Serra M."/>
            <person name="Gomez A."/>
        </authorList>
    </citation>
    <scope>NUCLEOTIDE SEQUENCE [LARGE SCALE GENOMIC DNA]</scope>
    <source>
        <strain evidence="1">HYR1</strain>
    </source>
</reference>
<name>A0A3M7QUU8_BRAPC</name>
<comment type="caution">
    <text evidence="1">The sequence shown here is derived from an EMBL/GenBank/DDBJ whole genome shotgun (WGS) entry which is preliminary data.</text>
</comment>
<evidence type="ECO:0000313" key="1">
    <source>
        <dbReference type="EMBL" id="RNA14894.1"/>
    </source>
</evidence>
<accession>A0A3M7QUU8</accession>
<sequence>MGHSFDMIQAKNDFSPVNNLNICLDMLKLNTKSNIKSSRQLILKIFSSAVNFSDFFQINFVMAPRGCFKVTSFEKREYFPEILFNLRKWNKVEFKKLIFVLMGNIDRIWSNLRKFELFFVRQESITYEFNKTFDNITFVLVRYFARADLIATDLNHQIQTFLINLFTLKILIEFSHRLPCSQREIKLVNINIYRILFDDFLDKLGSKFQENIELKDFCLCLISSG</sequence>
<organism evidence="1 2">
    <name type="scientific">Brachionus plicatilis</name>
    <name type="common">Marine rotifer</name>
    <name type="synonym">Brachionus muelleri</name>
    <dbReference type="NCBI Taxonomy" id="10195"/>
    <lineage>
        <taxon>Eukaryota</taxon>
        <taxon>Metazoa</taxon>
        <taxon>Spiralia</taxon>
        <taxon>Gnathifera</taxon>
        <taxon>Rotifera</taxon>
        <taxon>Eurotatoria</taxon>
        <taxon>Monogononta</taxon>
        <taxon>Pseudotrocha</taxon>
        <taxon>Ploima</taxon>
        <taxon>Brachionidae</taxon>
        <taxon>Brachionus</taxon>
    </lineage>
</organism>
<gene>
    <name evidence="1" type="ORF">BpHYR1_017785</name>
</gene>
<protein>
    <submittedName>
        <fullName evidence="1">Uncharacterized protein</fullName>
    </submittedName>
</protein>
<keyword evidence="2" id="KW-1185">Reference proteome</keyword>
<dbReference type="EMBL" id="REGN01005094">
    <property type="protein sequence ID" value="RNA14894.1"/>
    <property type="molecule type" value="Genomic_DNA"/>
</dbReference>
<dbReference type="AlphaFoldDB" id="A0A3M7QUU8"/>
<proteinExistence type="predicted"/>
<evidence type="ECO:0000313" key="2">
    <source>
        <dbReference type="Proteomes" id="UP000276133"/>
    </source>
</evidence>